<feature type="transmembrane region" description="Helical" evidence="1">
    <location>
        <begin position="285"/>
        <end position="305"/>
    </location>
</feature>
<dbReference type="RefSeq" id="WP_129202913.1">
    <property type="nucleotide sequence ID" value="NZ_CP035495.1"/>
</dbReference>
<feature type="transmembrane region" description="Helical" evidence="1">
    <location>
        <begin position="134"/>
        <end position="154"/>
    </location>
</feature>
<feature type="domain" description="Acyltransferase 3" evidence="2">
    <location>
        <begin position="28"/>
        <end position="298"/>
    </location>
</feature>
<evidence type="ECO:0000259" key="2">
    <source>
        <dbReference type="Pfam" id="PF01757"/>
    </source>
</evidence>
<evidence type="ECO:0000256" key="1">
    <source>
        <dbReference type="SAM" id="Phobius"/>
    </source>
</evidence>
<dbReference type="GO" id="GO:0016747">
    <property type="term" value="F:acyltransferase activity, transferring groups other than amino-acyl groups"/>
    <property type="evidence" value="ECO:0007669"/>
    <property type="project" value="InterPro"/>
</dbReference>
<dbReference type="Proteomes" id="UP000291758">
    <property type="component" value="Chromosome"/>
</dbReference>
<protein>
    <recommendedName>
        <fullName evidence="2">Acyltransferase 3 domain-containing protein</fullName>
    </recommendedName>
</protein>
<keyword evidence="1" id="KW-1133">Transmembrane helix</keyword>
<feature type="transmembrane region" description="Helical" evidence="1">
    <location>
        <begin position="108"/>
        <end position="128"/>
    </location>
</feature>
<evidence type="ECO:0000313" key="3">
    <source>
        <dbReference type="EMBL" id="QAY62614.1"/>
    </source>
</evidence>
<accession>A0A4P6EJD8</accession>
<name>A0A4P6EJD8_9MICO</name>
<gene>
    <name evidence="3" type="ORF">ET495_04365</name>
</gene>
<feature type="transmembrane region" description="Helical" evidence="1">
    <location>
        <begin position="207"/>
        <end position="227"/>
    </location>
</feature>
<organism evidence="3 4">
    <name type="scientific">Xylanimonas allomyrinae</name>
    <dbReference type="NCBI Taxonomy" id="2509459"/>
    <lineage>
        <taxon>Bacteria</taxon>
        <taxon>Bacillati</taxon>
        <taxon>Actinomycetota</taxon>
        <taxon>Actinomycetes</taxon>
        <taxon>Micrococcales</taxon>
        <taxon>Promicromonosporaceae</taxon>
        <taxon>Xylanimonas</taxon>
    </lineage>
</organism>
<proteinExistence type="predicted"/>
<dbReference type="KEGG" id="xyl:ET495_04365"/>
<feature type="transmembrane region" description="Helical" evidence="1">
    <location>
        <begin position="239"/>
        <end position="265"/>
    </location>
</feature>
<dbReference type="OrthoDB" id="8206682at2"/>
<reference evidence="3 4" key="1">
    <citation type="submission" date="2019-01" db="EMBL/GenBank/DDBJ databases">
        <title>Genome sequencing of strain 2JSPR-7.</title>
        <authorList>
            <person name="Heo J."/>
            <person name="Kim S.-J."/>
            <person name="Kim J.-S."/>
            <person name="Hong S.-B."/>
            <person name="Kwon S.-W."/>
        </authorList>
    </citation>
    <scope>NUCLEOTIDE SEQUENCE [LARGE SCALE GENOMIC DNA]</scope>
    <source>
        <strain evidence="3 4">2JSPR-7</strain>
    </source>
</reference>
<feature type="transmembrane region" description="Helical" evidence="1">
    <location>
        <begin position="73"/>
        <end position="96"/>
    </location>
</feature>
<keyword evidence="1" id="KW-0472">Membrane</keyword>
<dbReference type="Pfam" id="PF01757">
    <property type="entry name" value="Acyl_transf_3"/>
    <property type="match status" value="1"/>
</dbReference>
<feature type="transmembrane region" description="Helical" evidence="1">
    <location>
        <begin position="46"/>
        <end position="67"/>
    </location>
</feature>
<keyword evidence="1" id="KW-0812">Transmembrane</keyword>
<dbReference type="InterPro" id="IPR002656">
    <property type="entry name" value="Acyl_transf_3_dom"/>
</dbReference>
<sequence>MGDDLGVPGHARLLPRRRLRQPRRLAGRDPRRRGAARFLKARLRRLALPLVPWVACWAVFDLAMLAAGRPSVLHWGAAVLAPLWFLGVYGAAVAAVPLTARAHLAWGWRVPAVLAVAVLAADTLRLGLGWGQPVVGLAGSLAVWLFAHQLGYFWRDGTLLAGGWRRPAAVATAGLLGLVLLTTLGPYPRSMVSVAGERMSNMFPTTAPVMALAVFQLGLALLARPALAAWLRRRGPWRAVVVANSLTMPVFVWHMTALVAFLWLYERAGFVLATETSTTWWLTRWVWVVGPGVLLAAILAVLARVRRVRRAGAR</sequence>
<evidence type="ECO:0000313" key="4">
    <source>
        <dbReference type="Proteomes" id="UP000291758"/>
    </source>
</evidence>
<dbReference type="AlphaFoldDB" id="A0A4P6EJD8"/>
<feature type="transmembrane region" description="Helical" evidence="1">
    <location>
        <begin position="166"/>
        <end position="187"/>
    </location>
</feature>
<dbReference type="EMBL" id="CP035495">
    <property type="protein sequence ID" value="QAY62614.1"/>
    <property type="molecule type" value="Genomic_DNA"/>
</dbReference>
<keyword evidence="4" id="KW-1185">Reference proteome</keyword>